<protein>
    <submittedName>
        <fullName evidence="1">Uncharacterized protein</fullName>
    </submittedName>
</protein>
<dbReference type="AlphaFoldDB" id="A0A2V3PWQ9"/>
<keyword evidence="2" id="KW-1185">Reference proteome</keyword>
<dbReference type="OrthoDB" id="996961at2"/>
<name>A0A2V3PWQ9_9BACT</name>
<gene>
    <name evidence="1" type="ORF">CLV62_1082</name>
</gene>
<organism evidence="1 2">
    <name type="scientific">Dysgonomonas alginatilytica</name>
    <dbReference type="NCBI Taxonomy" id="1605892"/>
    <lineage>
        <taxon>Bacteria</taxon>
        <taxon>Pseudomonadati</taxon>
        <taxon>Bacteroidota</taxon>
        <taxon>Bacteroidia</taxon>
        <taxon>Bacteroidales</taxon>
        <taxon>Dysgonomonadaceae</taxon>
        <taxon>Dysgonomonas</taxon>
    </lineage>
</organism>
<comment type="caution">
    <text evidence="1">The sequence shown here is derived from an EMBL/GenBank/DDBJ whole genome shotgun (WGS) entry which is preliminary data.</text>
</comment>
<proteinExistence type="predicted"/>
<dbReference type="RefSeq" id="WP_110310284.1">
    <property type="nucleotide sequence ID" value="NZ_QICL01000008.1"/>
</dbReference>
<evidence type="ECO:0000313" key="1">
    <source>
        <dbReference type="EMBL" id="PXV65004.1"/>
    </source>
</evidence>
<reference evidence="1 2" key="1">
    <citation type="submission" date="2018-03" db="EMBL/GenBank/DDBJ databases">
        <title>Genomic Encyclopedia of Archaeal and Bacterial Type Strains, Phase II (KMG-II): from individual species to whole genera.</title>
        <authorList>
            <person name="Goeker M."/>
        </authorList>
    </citation>
    <scope>NUCLEOTIDE SEQUENCE [LARGE SCALE GENOMIC DNA]</scope>
    <source>
        <strain evidence="1 2">DSM 100214</strain>
    </source>
</reference>
<dbReference type="EMBL" id="QICL01000008">
    <property type="protein sequence ID" value="PXV65004.1"/>
    <property type="molecule type" value="Genomic_DNA"/>
</dbReference>
<sequence>MRNFYRFHSIRTKEAIGDNDYKTAIILAPIVARLEIKEVFASDVTFDLSGIFVNNYYTRAQVDGVIPTTGILKNNLNIPANYLEAYHAPALKDWSATSLGTKAGNATIGVSIKPANVWGYNVFAAKNVEAGDKNLPRIVLRLKNVKDAQGENVTDGEGNIVDKFITVTGFNNGTNPITEFKPGYVYTITKIAFNKSNITEEPEIADRIFGW</sequence>
<accession>A0A2V3PWQ9</accession>
<evidence type="ECO:0000313" key="2">
    <source>
        <dbReference type="Proteomes" id="UP000247973"/>
    </source>
</evidence>
<dbReference type="Proteomes" id="UP000247973">
    <property type="component" value="Unassembled WGS sequence"/>
</dbReference>